<evidence type="ECO:0000313" key="3">
    <source>
        <dbReference type="EMBL" id="ASG68764.1"/>
    </source>
</evidence>
<dbReference type="PANTHER" id="PTHR43569:SF2">
    <property type="entry name" value="AMIDOHYDROLASE-RELATED DOMAIN-CONTAINING PROTEIN"/>
    <property type="match status" value="1"/>
</dbReference>
<proteinExistence type="inferred from homology"/>
<dbReference type="EMBL" id="CP022132">
    <property type="protein sequence ID" value="ASG68764.1"/>
    <property type="molecule type" value="Genomic_DNA"/>
</dbReference>
<dbReference type="Pfam" id="PF04909">
    <property type="entry name" value="Amidohydro_2"/>
    <property type="match status" value="1"/>
</dbReference>
<comment type="similarity">
    <text evidence="1">Belongs to the metallo-dependent hydrolases superfamily.</text>
</comment>
<protein>
    <submittedName>
        <fullName evidence="3">Amidohydrolase</fullName>
    </submittedName>
</protein>
<dbReference type="RefSeq" id="WP_088773230.1">
    <property type="nucleotide sequence ID" value="NZ_CP022132.1"/>
</dbReference>
<keyword evidence="4" id="KW-1185">Reference proteome</keyword>
<reference evidence="3 4" key="1">
    <citation type="submission" date="2017-06" db="EMBL/GenBank/DDBJ databases">
        <title>Complete genome of Francisella halioticida.</title>
        <authorList>
            <person name="Sjodin A."/>
        </authorList>
    </citation>
    <scope>NUCLEOTIDE SEQUENCE [LARGE SCALE GENOMIC DNA]</scope>
    <source>
        <strain evidence="3 4">DSM 23729</strain>
    </source>
</reference>
<dbReference type="PANTHER" id="PTHR43569">
    <property type="entry name" value="AMIDOHYDROLASE"/>
    <property type="match status" value="1"/>
</dbReference>
<dbReference type="Proteomes" id="UP000249910">
    <property type="component" value="Chromosome"/>
</dbReference>
<dbReference type="InterPro" id="IPR032466">
    <property type="entry name" value="Metal_Hydrolase"/>
</dbReference>
<accession>A0ABM6M1N4</accession>
<dbReference type="SUPFAM" id="SSF51556">
    <property type="entry name" value="Metallo-dependent hydrolases"/>
    <property type="match status" value="1"/>
</dbReference>
<evidence type="ECO:0000259" key="2">
    <source>
        <dbReference type="Pfam" id="PF04909"/>
    </source>
</evidence>
<organism evidence="3 4">
    <name type="scientific">Francisella halioticida</name>
    <dbReference type="NCBI Taxonomy" id="549298"/>
    <lineage>
        <taxon>Bacteria</taxon>
        <taxon>Pseudomonadati</taxon>
        <taxon>Pseudomonadota</taxon>
        <taxon>Gammaproteobacteria</taxon>
        <taxon>Thiotrichales</taxon>
        <taxon>Francisellaceae</taxon>
        <taxon>Francisella</taxon>
    </lineage>
</organism>
<dbReference type="InterPro" id="IPR052350">
    <property type="entry name" value="Metallo-dep_Lactonases"/>
</dbReference>
<name>A0ABM6M1N4_9GAMM</name>
<dbReference type="Gene3D" id="3.20.20.140">
    <property type="entry name" value="Metal-dependent hydrolases"/>
    <property type="match status" value="1"/>
</dbReference>
<evidence type="ECO:0000313" key="4">
    <source>
        <dbReference type="Proteomes" id="UP000249910"/>
    </source>
</evidence>
<feature type="domain" description="Amidohydrolase-related" evidence="2">
    <location>
        <begin position="4"/>
        <end position="279"/>
    </location>
</feature>
<dbReference type="InterPro" id="IPR006680">
    <property type="entry name" value="Amidohydro-rel"/>
</dbReference>
<sequence length="286" mass="33241">MILDSHVHFIDYQNNKDDYPWIDSNMDVLKQELLPQQLYHDSRISNVNSVIAIQAVRSIKETEWLLKLATENDFIAGVVGWVDLSSNSALINLRKLSKNNKFIGVRNMLQDRENIDFMLSDDFCRGISSLSLFDISYDLLIKPEHIENASKLVSKYPDIKFIVDHMAKPCIKDQKFEGWKEDMIELSKYENVACKLSGLVTEADTNNWKFADFTGYLDIIFQNFGSNRVIYGSDWPVHKLASTYRQQFSIINDYIINNTSNVKQTYEKIFFRNALSFYPRLKISNS</sequence>
<evidence type="ECO:0000256" key="1">
    <source>
        <dbReference type="ARBA" id="ARBA00038310"/>
    </source>
</evidence>
<gene>
    <name evidence="3" type="ORF">CDV26_10550</name>
</gene>